<evidence type="ECO:0000313" key="2">
    <source>
        <dbReference type="Proteomes" id="UP000034846"/>
    </source>
</evidence>
<feature type="non-terminal residue" evidence="1">
    <location>
        <position position="152"/>
    </location>
</feature>
<accession>A0A0G1XI99</accession>
<protein>
    <submittedName>
        <fullName evidence="1">Uncharacterized protein</fullName>
    </submittedName>
</protein>
<gene>
    <name evidence="1" type="ORF">UY72_C0006G0017</name>
</gene>
<proteinExistence type="predicted"/>
<dbReference type="AlphaFoldDB" id="A0A0G1XI99"/>
<sequence>MTFKLLDGFEFGAIVVGGTCIVGYRRSGPDWIRQEYFLATVLEKCMNEGMYYGTVKVRITGRFAIEFPFASTSAVLNVLNDVSSEAFSSYDSIVVYLDTPSTRQLLRDLLLTEHRRQETQQQVAEYFGEAPANPFAVIAVTGVLTLISYYVP</sequence>
<dbReference type="Proteomes" id="UP000034846">
    <property type="component" value="Unassembled WGS sequence"/>
</dbReference>
<comment type="caution">
    <text evidence="1">The sequence shown here is derived from an EMBL/GenBank/DDBJ whole genome shotgun (WGS) entry which is preliminary data.</text>
</comment>
<reference evidence="1 2" key="1">
    <citation type="journal article" date="2015" name="Nature">
        <title>rRNA introns, odd ribosomes, and small enigmatic genomes across a large radiation of phyla.</title>
        <authorList>
            <person name="Brown C.T."/>
            <person name="Hug L.A."/>
            <person name="Thomas B.C."/>
            <person name="Sharon I."/>
            <person name="Castelle C.J."/>
            <person name="Singh A."/>
            <person name="Wilkins M.J."/>
            <person name="Williams K.H."/>
            <person name="Banfield J.F."/>
        </authorList>
    </citation>
    <scope>NUCLEOTIDE SEQUENCE [LARGE SCALE GENOMIC DNA]</scope>
</reference>
<dbReference type="EMBL" id="LCRD01000006">
    <property type="protein sequence ID" value="KKW30666.1"/>
    <property type="molecule type" value="Genomic_DNA"/>
</dbReference>
<evidence type="ECO:0000313" key="1">
    <source>
        <dbReference type="EMBL" id="KKW30666.1"/>
    </source>
</evidence>
<name>A0A0G1XI99_9BACT</name>
<organism evidence="1 2">
    <name type="scientific">Candidatus Uhrbacteria bacterium GW2011_GWD2_52_7</name>
    <dbReference type="NCBI Taxonomy" id="1618989"/>
    <lineage>
        <taxon>Bacteria</taxon>
        <taxon>Candidatus Uhriibacteriota</taxon>
    </lineage>
</organism>